<organism evidence="1 2">
    <name type="scientific">Algoriphagus faecimaris</name>
    <dbReference type="NCBI Taxonomy" id="686796"/>
    <lineage>
        <taxon>Bacteria</taxon>
        <taxon>Pseudomonadati</taxon>
        <taxon>Bacteroidota</taxon>
        <taxon>Cytophagia</taxon>
        <taxon>Cytophagales</taxon>
        <taxon>Cyclobacteriaceae</taxon>
        <taxon>Algoriphagus</taxon>
    </lineage>
</organism>
<dbReference type="AlphaFoldDB" id="A0A1G6UUI0"/>
<gene>
    <name evidence="1" type="ORF">SAMN04488104_103040</name>
</gene>
<dbReference type="EMBL" id="FNAC01000030">
    <property type="protein sequence ID" value="SDD44904.1"/>
    <property type="molecule type" value="Genomic_DNA"/>
</dbReference>
<accession>A0A1G6UUI0</accession>
<reference evidence="2" key="1">
    <citation type="submission" date="2016-10" db="EMBL/GenBank/DDBJ databases">
        <authorList>
            <person name="Varghese N."/>
            <person name="Submissions S."/>
        </authorList>
    </citation>
    <scope>NUCLEOTIDE SEQUENCE [LARGE SCALE GENOMIC DNA]</scope>
    <source>
        <strain evidence="2">DSM 23095</strain>
    </source>
</reference>
<dbReference type="Proteomes" id="UP000199060">
    <property type="component" value="Unassembled WGS sequence"/>
</dbReference>
<protein>
    <submittedName>
        <fullName evidence="1">Uncharacterized protein</fullName>
    </submittedName>
</protein>
<dbReference type="RefSeq" id="WP_169712771.1">
    <property type="nucleotide sequence ID" value="NZ_FNAC01000030.1"/>
</dbReference>
<proteinExistence type="predicted"/>
<sequence length="52" mass="5739">MSWNKSNSLTVNVNGEEFGGFQQISDDTVLRREPNLGPGILWKSASMSRGVK</sequence>
<keyword evidence="2" id="KW-1185">Reference proteome</keyword>
<evidence type="ECO:0000313" key="2">
    <source>
        <dbReference type="Proteomes" id="UP000199060"/>
    </source>
</evidence>
<name>A0A1G6UUI0_9BACT</name>
<evidence type="ECO:0000313" key="1">
    <source>
        <dbReference type="EMBL" id="SDD44904.1"/>
    </source>
</evidence>